<sequence>MLRADAGCVWRTPAERAQNLQTCTFDSTALGREATVQIRAADTRERQAGRGIYFLDGLGSNPEFSTWTAEPETVAAYDSVNTLVFPAGGAGEWMTDWEKAPTGQSIPPQWSSFIGVELPKYLQRNFDVPRSGNGIVGVSMSAGPAIVLALDHPTVFKVARSYSGYYPTDNPLGWLGIPAIQRERADIENGRTAMWGDPEAPGNRWAQNDVLSRIGEVARTRQTVIVSSGNGIPTSNELREANQVLQERLAADPGSGPKLVQQAATALALGVALESGAMFSTVALQAVSTRLGLPISFNYRNGGHNWYAWSADANDDAQMIERALLSN</sequence>
<evidence type="ECO:0000313" key="1">
    <source>
        <dbReference type="EMBL" id="MDF6099589.1"/>
    </source>
</evidence>
<dbReference type="Proteomes" id="UP001152308">
    <property type="component" value="Unassembled WGS sequence"/>
</dbReference>
<reference evidence="1" key="1">
    <citation type="journal article" date="2022" name="Data Brief">
        <title>Draft genome sequence data of Gordonia hongkongensis strain EUFUS-Z928 isolated from the octocoral Eunicea fusca.</title>
        <authorList>
            <person name="Sanchez-Suarez J."/>
            <person name="Diaz L."/>
            <person name="Melo-Bolivar J."/>
            <person name="Villamil L."/>
        </authorList>
    </citation>
    <scope>NUCLEOTIDE SEQUENCE</scope>
    <source>
        <strain evidence="1">EUFUS-Z928</strain>
    </source>
</reference>
<dbReference type="SUPFAM" id="SSF53474">
    <property type="entry name" value="alpha/beta-Hydrolases"/>
    <property type="match status" value="1"/>
</dbReference>
<accession>A0AAX3TCX4</accession>
<dbReference type="RefSeq" id="WP_083229482.1">
    <property type="nucleotide sequence ID" value="NZ_CBDRMI010000001.1"/>
</dbReference>
<dbReference type="AlphaFoldDB" id="A0AAX3TCX4"/>
<organism evidence="2 4">
    <name type="scientific">Gordonia hongkongensis</name>
    <dbReference type="NCBI Taxonomy" id="1701090"/>
    <lineage>
        <taxon>Bacteria</taxon>
        <taxon>Bacillati</taxon>
        <taxon>Actinomycetota</taxon>
        <taxon>Actinomycetes</taxon>
        <taxon>Mycobacteriales</taxon>
        <taxon>Gordoniaceae</taxon>
        <taxon>Gordonia</taxon>
    </lineage>
</organism>
<evidence type="ECO:0000313" key="3">
    <source>
        <dbReference type="Proteomes" id="UP001152308"/>
    </source>
</evidence>
<dbReference type="Pfam" id="PF00756">
    <property type="entry name" value="Esterase"/>
    <property type="match status" value="1"/>
</dbReference>
<dbReference type="InterPro" id="IPR000801">
    <property type="entry name" value="Esterase-like"/>
</dbReference>
<reference evidence="1" key="2">
    <citation type="submission" date="2022-01" db="EMBL/GenBank/DDBJ databases">
        <authorList>
            <person name="Sanchez-Suarez J."/>
            <person name="Villamil L."/>
            <person name="Diaz L.E."/>
        </authorList>
    </citation>
    <scope>NUCLEOTIDE SEQUENCE</scope>
    <source>
        <strain evidence="1">EUFUS-Z928</strain>
    </source>
</reference>
<dbReference type="GO" id="GO:0016787">
    <property type="term" value="F:hydrolase activity"/>
    <property type="evidence" value="ECO:0007669"/>
    <property type="project" value="UniProtKB-KW"/>
</dbReference>
<keyword evidence="2" id="KW-0378">Hydrolase</keyword>
<protein>
    <submittedName>
        <fullName evidence="2">Alpha/beta hydrolase-fold protein</fullName>
    </submittedName>
    <submittedName>
        <fullName evidence="1">Mycolyltransferase</fullName>
    </submittedName>
</protein>
<reference evidence="2" key="3">
    <citation type="submission" date="2023-04" db="EMBL/GenBank/DDBJ databases">
        <title>Complete genome sequence of a phthalic acid esters degrading bacterial strain.</title>
        <authorList>
            <person name="Weng L."/>
            <person name="Jia Y."/>
            <person name="Ren L."/>
        </authorList>
    </citation>
    <scope>NUCLEOTIDE SEQUENCE</scope>
    <source>
        <strain evidence="2">RL-LY01</strain>
    </source>
</reference>
<dbReference type="Gene3D" id="3.40.50.1820">
    <property type="entry name" value="alpha/beta hydrolase"/>
    <property type="match status" value="1"/>
</dbReference>
<dbReference type="InterPro" id="IPR029058">
    <property type="entry name" value="AB_hydrolase_fold"/>
</dbReference>
<name>A0AAX3TCX4_9ACTN</name>
<dbReference type="EMBL" id="CP121270">
    <property type="protein sequence ID" value="WFP27126.1"/>
    <property type="molecule type" value="Genomic_DNA"/>
</dbReference>
<proteinExistence type="predicted"/>
<dbReference type="EMBL" id="JAKJLQ010000001">
    <property type="protein sequence ID" value="MDF6099589.1"/>
    <property type="molecule type" value="Genomic_DNA"/>
</dbReference>
<evidence type="ECO:0000313" key="2">
    <source>
        <dbReference type="EMBL" id="WFP27126.1"/>
    </source>
</evidence>
<keyword evidence="3" id="KW-1185">Reference proteome</keyword>
<dbReference type="Proteomes" id="UP001213504">
    <property type="component" value="Chromosome"/>
</dbReference>
<evidence type="ECO:0000313" key="4">
    <source>
        <dbReference type="Proteomes" id="UP001213504"/>
    </source>
</evidence>
<gene>
    <name evidence="1" type="ORF">L2299_00815</name>
    <name evidence="2" type="ORF">P9A14_04250</name>
</gene>